<feature type="region of interest" description="Disordered" evidence="1">
    <location>
        <begin position="395"/>
        <end position="431"/>
    </location>
</feature>
<name>A0AA39WG78_9PEZI</name>
<sequence>MPNGTYNYPKIRSPRTIHVPPSSYQQQHHQWSSRGSGPRSWRRSRCLTLVAVALLLLLWYNHGSSSKTDPNAAQRLPNGLLPDAAVDWSRFAYSQYATNGAYLCNSVMLFSQLAALGSRADRVLFYPEEWDLTVESTRDRDSQLLVMARDTLGVKLIPMNMQSVRASRPTSSSSTTDNQADDEEETWDFSINKFLAWNLTQYDRVLHLDSDVTLRNTHLDDLFFLPPAPAAMPRAYWELPHTRKLTSLLVLLTPSQTEFEALMHAAFTSEGALHRFDMELLNERYADSALVLPHRRLAMLTGEFRRDDHTMYLGAEDEFWDTEKVLKETRLIHFSDWPLPKPWIMWPNKLLAEMLPKCRIRPGTAAESGCQDREVWKALYEDFRERRKDVCKLLSVPAPQWPPPPKMSKPKAKPDDDGAKTKDAPDTRATP</sequence>
<gene>
    <name evidence="2" type="primary">gnt1</name>
    <name evidence="2" type="ORF">DIS24_g11883</name>
</gene>
<reference evidence="2" key="1">
    <citation type="submission" date="2023-06" db="EMBL/GenBank/DDBJ databases">
        <title>Multi-omics analyses reveal the molecular pathogenesis toolkit of Lasiodiplodia hormozganensis, a cross-kingdom pathogen.</title>
        <authorList>
            <person name="Felix C."/>
            <person name="Meneses R."/>
            <person name="Goncalves M.F.M."/>
            <person name="Tilleman L."/>
            <person name="Duarte A.S."/>
            <person name="Jorrin-Novo J.V."/>
            <person name="Van De Peer Y."/>
            <person name="Deforce D."/>
            <person name="Van Nieuwerburgh F."/>
            <person name="Esteves A.C."/>
            <person name="Alves A."/>
        </authorList>
    </citation>
    <scope>NUCLEOTIDE SEQUENCE</scope>
    <source>
        <strain evidence="2">CBS 339.90</strain>
    </source>
</reference>
<keyword evidence="3" id="KW-1185">Reference proteome</keyword>
<dbReference type="InterPro" id="IPR050587">
    <property type="entry name" value="GNT1/Glycosyltrans_8"/>
</dbReference>
<organism evidence="2 3">
    <name type="scientific">Lasiodiplodia hormozganensis</name>
    <dbReference type="NCBI Taxonomy" id="869390"/>
    <lineage>
        <taxon>Eukaryota</taxon>
        <taxon>Fungi</taxon>
        <taxon>Dikarya</taxon>
        <taxon>Ascomycota</taxon>
        <taxon>Pezizomycotina</taxon>
        <taxon>Dothideomycetes</taxon>
        <taxon>Dothideomycetes incertae sedis</taxon>
        <taxon>Botryosphaeriales</taxon>
        <taxon>Botryosphaeriaceae</taxon>
        <taxon>Lasiodiplodia</taxon>
    </lineage>
</organism>
<evidence type="ECO:0000313" key="3">
    <source>
        <dbReference type="Proteomes" id="UP001175001"/>
    </source>
</evidence>
<feature type="compositionally biased region" description="Basic and acidic residues" evidence="1">
    <location>
        <begin position="412"/>
        <end position="431"/>
    </location>
</feature>
<dbReference type="SUPFAM" id="SSF53448">
    <property type="entry name" value="Nucleotide-diphospho-sugar transferases"/>
    <property type="match status" value="1"/>
</dbReference>
<protein>
    <submittedName>
        <fullName evidence="2">Glucose N-acetyltransferase 1</fullName>
    </submittedName>
</protein>
<evidence type="ECO:0000313" key="2">
    <source>
        <dbReference type="EMBL" id="KAK0614831.1"/>
    </source>
</evidence>
<feature type="compositionally biased region" description="Low complexity" evidence="1">
    <location>
        <begin position="22"/>
        <end position="39"/>
    </location>
</feature>
<dbReference type="InterPro" id="IPR029044">
    <property type="entry name" value="Nucleotide-diphossugar_trans"/>
</dbReference>
<dbReference type="EMBL" id="JAUJDW010000199">
    <property type="protein sequence ID" value="KAK0614831.1"/>
    <property type="molecule type" value="Genomic_DNA"/>
</dbReference>
<accession>A0AA39WG78</accession>
<dbReference type="Gene3D" id="3.90.550.10">
    <property type="entry name" value="Spore Coat Polysaccharide Biosynthesis Protein SpsA, Chain A"/>
    <property type="match status" value="1"/>
</dbReference>
<evidence type="ECO:0000256" key="1">
    <source>
        <dbReference type="SAM" id="MobiDB-lite"/>
    </source>
</evidence>
<feature type="region of interest" description="Disordered" evidence="1">
    <location>
        <begin position="1"/>
        <end position="40"/>
    </location>
</feature>
<comment type="caution">
    <text evidence="2">The sequence shown here is derived from an EMBL/GenBank/DDBJ whole genome shotgun (WGS) entry which is preliminary data.</text>
</comment>
<proteinExistence type="predicted"/>
<dbReference type="AlphaFoldDB" id="A0AA39WG78"/>
<dbReference type="PANTHER" id="PTHR11183">
    <property type="entry name" value="GLYCOGENIN SUBFAMILY MEMBER"/>
    <property type="match status" value="1"/>
</dbReference>
<dbReference type="Proteomes" id="UP001175001">
    <property type="component" value="Unassembled WGS sequence"/>
</dbReference>